<dbReference type="SUPFAM" id="SSF81606">
    <property type="entry name" value="PP2C-like"/>
    <property type="match status" value="1"/>
</dbReference>
<feature type="compositionally biased region" description="Basic residues" evidence="5">
    <location>
        <begin position="720"/>
        <end position="731"/>
    </location>
</feature>
<gene>
    <name evidence="7" type="ORF">OCBIM_22000320mg</name>
</gene>
<evidence type="ECO:0000259" key="6">
    <source>
        <dbReference type="PROSITE" id="PS51746"/>
    </source>
</evidence>
<feature type="region of interest" description="Disordered" evidence="5">
    <location>
        <begin position="423"/>
        <end position="463"/>
    </location>
</feature>
<reference evidence="7" key="1">
    <citation type="submission" date="2015-07" db="EMBL/GenBank/DDBJ databases">
        <title>MeaNS - Measles Nucleotide Surveillance Program.</title>
        <authorList>
            <person name="Tran T."/>
            <person name="Druce J."/>
        </authorList>
    </citation>
    <scope>NUCLEOTIDE SEQUENCE</scope>
    <source>
        <strain evidence="7">UCB-OBI-ISO-001</strain>
        <tissue evidence="7">Gonad</tissue>
    </source>
</reference>
<dbReference type="PROSITE" id="PS51746">
    <property type="entry name" value="PPM_2"/>
    <property type="match status" value="1"/>
</dbReference>
<dbReference type="CDD" id="cd00143">
    <property type="entry name" value="PP2Cc"/>
    <property type="match status" value="1"/>
</dbReference>
<organism evidence="7">
    <name type="scientific">Octopus bimaculoides</name>
    <name type="common">California two-spotted octopus</name>
    <dbReference type="NCBI Taxonomy" id="37653"/>
    <lineage>
        <taxon>Eukaryota</taxon>
        <taxon>Metazoa</taxon>
        <taxon>Spiralia</taxon>
        <taxon>Lophotrochozoa</taxon>
        <taxon>Mollusca</taxon>
        <taxon>Cephalopoda</taxon>
        <taxon>Coleoidea</taxon>
        <taxon>Octopodiformes</taxon>
        <taxon>Octopoda</taxon>
        <taxon>Incirrata</taxon>
        <taxon>Octopodidae</taxon>
        <taxon>Octopus</taxon>
    </lineage>
</organism>
<dbReference type="Gene3D" id="3.60.40.10">
    <property type="entry name" value="PPM-type phosphatase domain"/>
    <property type="match status" value="1"/>
</dbReference>
<evidence type="ECO:0000256" key="1">
    <source>
        <dbReference type="ARBA" id="ARBA00022723"/>
    </source>
</evidence>
<dbReference type="STRING" id="37653.A0A0L8IGJ0"/>
<feature type="region of interest" description="Disordered" evidence="5">
    <location>
        <begin position="715"/>
        <end position="737"/>
    </location>
</feature>
<name>A0A0L8IGJ0_OCTBM</name>
<comment type="similarity">
    <text evidence="4">Belongs to the PP2C family.</text>
</comment>
<dbReference type="SMART" id="SM00332">
    <property type="entry name" value="PP2Cc"/>
    <property type="match status" value="1"/>
</dbReference>
<evidence type="ECO:0000256" key="3">
    <source>
        <dbReference type="ARBA" id="ARBA00022912"/>
    </source>
</evidence>
<evidence type="ECO:0000256" key="4">
    <source>
        <dbReference type="RuleBase" id="RU003465"/>
    </source>
</evidence>
<evidence type="ECO:0000256" key="5">
    <source>
        <dbReference type="SAM" id="MobiDB-lite"/>
    </source>
</evidence>
<dbReference type="AlphaFoldDB" id="A0A0L8IGJ0"/>
<keyword evidence="3 4" id="KW-0904">Protein phosphatase</keyword>
<protein>
    <recommendedName>
        <fullName evidence="6">PPM-type phosphatase domain-containing protein</fullName>
    </recommendedName>
</protein>
<dbReference type="FunFam" id="3.60.40.10:FF:000060">
    <property type="entry name" value="Protein phosphatase 2c"/>
    <property type="match status" value="1"/>
</dbReference>
<dbReference type="GO" id="GO:0046872">
    <property type="term" value="F:metal ion binding"/>
    <property type="evidence" value="ECO:0007669"/>
    <property type="project" value="UniProtKB-KW"/>
</dbReference>
<dbReference type="InterPro" id="IPR001932">
    <property type="entry name" value="PPM-type_phosphatase-like_dom"/>
</dbReference>
<dbReference type="OrthoDB" id="10025511at2759"/>
<dbReference type="InterPro" id="IPR036457">
    <property type="entry name" value="PPM-type-like_dom_sf"/>
</dbReference>
<dbReference type="InterPro" id="IPR015655">
    <property type="entry name" value="PP2C"/>
</dbReference>
<feature type="compositionally biased region" description="Polar residues" evidence="5">
    <location>
        <begin position="431"/>
        <end position="463"/>
    </location>
</feature>
<evidence type="ECO:0000313" key="7">
    <source>
        <dbReference type="EMBL" id="KOG00617.1"/>
    </source>
</evidence>
<keyword evidence="1" id="KW-0479">Metal-binding</keyword>
<dbReference type="InterPro" id="IPR000222">
    <property type="entry name" value="PP2C_BS"/>
</dbReference>
<dbReference type="Pfam" id="PF00481">
    <property type="entry name" value="PP2C"/>
    <property type="match status" value="1"/>
</dbReference>
<dbReference type="EMBL" id="KQ415776">
    <property type="protein sequence ID" value="KOG00617.1"/>
    <property type="molecule type" value="Genomic_DNA"/>
</dbReference>
<feature type="domain" description="PPM-type phosphatase" evidence="6">
    <location>
        <begin position="13"/>
        <end position="329"/>
    </location>
</feature>
<keyword evidence="2 4" id="KW-0378">Hydrolase</keyword>
<accession>A0A0L8IGJ0</accession>
<evidence type="ECO:0000256" key="2">
    <source>
        <dbReference type="ARBA" id="ARBA00022801"/>
    </source>
</evidence>
<feature type="region of interest" description="Disordered" evidence="5">
    <location>
        <begin position="657"/>
        <end position="677"/>
    </location>
</feature>
<sequence length="771" mass="86393">MAKNCAKIGVNLRVTETGHQGGRKHMEDTYAVHFERNPNTGQAEFAYFAIFDGHGGGEASNFAKNHLLAEIIKYESFWKSNDDNQVMEAIKLGFLDTHKLMAKELDNWPRTLSGFPSTSGTTASIAIIKRSKLYIGHVGDSGVALGFQGEHSDIHALMLTKDHKPECPEERKRIEDCGGEVVTKAGVQRVVWNRPKLTHKGPIRRSTVTDKIPFLAVARSLGDLWSFNYAYGDFIISPMPDVSVHNLLPKNDKCLILGSDGLWNMMTPLEAVMVVLEDEQKFDELVVNDILSPLTYWNNPAEHLVNFALQKWHERMLKADNTTCVVVMIDTMGPSKLERLRRRREEHIQQLNKQHKLSMDINAYLKQHLLPNANNGQCHAPVLTATPITAGQIQVKVQGENLSLENDRTKVNSLLLNTSNVDINDCRSDSETNPSLDHNSITESSENNNLDASPSCLADTSSDGDITPEISICKEPENLSAGKLYRTSRMRFSLCLSGEDDDESSDLGSDGSRCAETGEIDHNANICDDTAPSENKETAAVKSKDFSLSSLSVSTSPLVQRRLSLRPNLLRTRTHKIDDKLCKSRLSDKVTLKEKVTPNKTILSRGKLDFKEKLTKRFFSSHLFDTQNISESSGSHLRSANSTQNQHSHLNISEEISSQKLSEMATRSKRKTNSVPNRTLSLNCMQFPTSKEKKCNSEKRHVLKRFLAWQQQLIGDHKSSKPHHRNSKRKHDSGETSAENVCIKRSCKFNLRFSHTPLRKEQSSSSIKVDG</sequence>
<dbReference type="PANTHER" id="PTHR47992">
    <property type="entry name" value="PROTEIN PHOSPHATASE"/>
    <property type="match status" value="1"/>
</dbReference>
<dbReference type="GO" id="GO:0004722">
    <property type="term" value="F:protein serine/threonine phosphatase activity"/>
    <property type="evidence" value="ECO:0007669"/>
    <property type="project" value="InterPro"/>
</dbReference>
<dbReference type="KEGG" id="obi:106884247"/>
<proteinExistence type="inferred from homology"/>
<dbReference type="PROSITE" id="PS01032">
    <property type="entry name" value="PPM_1"/>
    <property type="match status" value="1"/>
</dbReference>